<keyword evidence="2" id="KW-1003">Cell membrane</keyword>
<keyword evidence="3" id="KW-0328">Glycosyltransferase</keyword>
<accession>A0A143PGS8</accession>
<feature type="transmembrane region" description="Helical" evidence="8">
    <location>
        <begin position="329"/>
        <end position="347"/>
    </location>
</feature>
<dbReference type="STRING" id="1855912.LuPra_00653"/>
<feature type="transmembrane region" description="Helical" evidence="8">
    <location>
        <begin position="305"/>
        <end position="323"/>
    </location>
</feature>
<dbReference type="EMBL" id="CP015136">
    <property type="protein sequence ID" value="AMY07480.1"/>
    <property type="molecule type" value="Genomic_DNA"/>
</dbReference>
<dbReference type="GO" id="GO:0016763">
    <property type="term" value="F:pentosyltransferase activity"/>
    <property type="evidence" value="ECO:0007669"/>
    <property type="project" value="TreeGrafter"/>
</dbReference>
<evidence type="ECO:0000256" key="5">
    <source>
        <dbReference type="ARBA" id="ARBA00022692"/>
    </source>
</evidence>
<dbReference type="PANTHER" id="PTHR33908">
    <property type="entry name" value="MANNOSYLTRANSFERASE YKCB-RELATED"/>
    <property type="match status" value="1"/>
</dbReference>
<sequence>MRGTAFHDRFVLAVAALFVCLHLAWLPRHLEDIDSINFALGLRHYDVAAHQPHPPGYPVFIALGRACAAIVSPFAPDLASRDAIAMAVLAGLSGACVLLVLYRILRDLRDEPDASNTTSPAVVITTLVTATPLFWVTASRPLSDMPGLAGALTCQWLLLRAARPEASWRGAAMAALGCGVASGLRSQVTWLVVPLLAWVLLRVRRRDDLRTALGVAAAAFVGVLSWAVPMVVLVGGIGAYRAALTSQAGQDFEGVPMLVLQPGLRRLAQALADTFVSGWSWWPLSAAMLVLAAAGVPALRRRATLATWLGLGYGPYLVYHLLFHETETTRYALPLVVPVATLVVVGLARWTPRVAVPAALVACGIALGVSLHAHRQYVGAGANVSEVMGRMESEARQSTVRPQVLMHRRVWAETRRARATLVPNPAFDVLPSPRMQEWQGAVAAWRAGKVPIWWLVDPRRGDRAAIDPRALHVREHVMWPMPVAPLLGGMRPHAFDWYDVTAPQWVLIDGWGLTPELAGIAAAGQKGPSTTGATAVVRGQAGVCTLVIGGRYLAPPAEAPAPTLAVRIGETDLPPVTLSPGAFAHTWTLPAGTIGPTGYAPLTVRATTTPAGAANERVFLEQFDVQPAGVPVIALEAGWYEPERDVATGRQWRWVGDESRVRIAGASGDVRLVIAGTYPRHYERAPVLEIIASGQRIASLTLTRPFAVEQRITAQQLGAEGRLKWRVSPSFVAGERTGSADARRLAIEITTLRADAIR</sequence>
<reference evidence="9 10" key="1">
    <citation type="journal article" date="2016" name="Genome Announc.">
        <title>First Complete Genome Sequence of a Subdivision 6 Acidobacterium Strain.</title>
        <authorList>
            <person name="Huang S."/>
            <person name="Vieira S."/>
            <person name="Bunk B."/>
            <person name="Riedel T."/>
            <person name="Sproer C."/>
            <person name="Overmann J."/>
        </authorList>
    </citation>
    <scope>NUCLEOTIDE SEQUENCE [LARGE SCALE GENOMIC DNA]</scope>
    <source>
        <strain evidence="10">DSM 100886 HEG_-6_39</strain>
    </source>
</reference>
<keyword evidence="10" id="KW-1185">Reference proteome</keyword>
<protein>
    <recommendedName>
        <fullName evidence="11">Glycosyltransferase RgtA/B/C/D-like domain-containing protein</fullName>
    </recommendedName>
</protein>
<reference evidence="10" key="2">
    <citation type="submission" date="2016-04" db="EMBL/GenBank/DDBJ databases">
        <title>First Complete Genome Sequence of a Subdivision 6 Acidobacterium.</title>
        <authorList>
            <person name="Huang S."/>
            <person name="Vieira S."/>
            <person name="Bunk B."/>
            <person name="Riedel T."/>
            <person name="Sproeer C."/>
            <person name="Overmann J."/>
        </authorList>
    </citation>
    <scope>NUCLEOTIDE SEQUENCE [LARGE SCALE GENOMIC DNA]</scope>
    <source>
        <strain evidence="10">DSM 100886 HEG_-6_39</strain>
    </source>
</reference>
<dbReference type="GO" id="GO:0005886">
    <property type="term" value="C:plasma membrane"/>
    <property type="evidence" value="ECO:0007669"/>
    <property type="project" value="UniProtKB-SubCell"/>
</dbReference>
<gene>
    <name evidence="9" type="ORF">LuPra_00653</name>
</gene>
<evidence type="ECO:0000313" key="10">
    <source>
        <dbReference type="Proteomes" id="UP000076079"/>
    </source>
</evidence>
<keyword evidence="5 8" id="KW-0812">Transmembrane</keyword>
<evidence type="ECO:0000256" key="6">
    <source>
        <dbReference type="ARBA" id="ARBA00022989"/>
    </source>
</evidence>
<feature type="transmembrane region" description="Helical" evidence="8">
    <location>
        <begin position="173"/>
        <end position="201"/>
    </location>
</feature>
<organism evidence="9 10">
    <name type="scientific">Luteitalea pratensis</name>
    <dbReference type="NCBI Taxonomy" id="1855912"/>
    <lineage>
        <taxon>Bacteria</taxon>
        <taxon>Pseudomonadati</taxon>
        <taxon>Acidobacteriota</taxon>
        <taxon>Vicinamibacteria</taxon>
        <taxon>Vicinamibacterales</taxon>
        <taxon>Vicinamibacteraceae</taxon>
        <taxon>Luteitalea</taxon>
    </lineage>
</organism>
<dbReference type="PANTHER" id="PTHR33908:SF11">
    <property type="entry name" value="MEMBRANE PROTEIN"/>
    <property type="match status" value="1"/>
</dbReference>
<evidence type="ECO:0000256" key="4">
    <source>
        <dbReference type="ARBA" id="ARBA00022679"/>
    </source>
</evidence>
<evidence type="ECO:0000256" key="7">
    <source>
        <dbReference type="ARBA" id="ARBA00023136"/>
    </source>
</evidence>
<dbReference type="Pfam" id="PF11028">
    <property type="entry name" value="TMEM260-like"/>
    <property type="match status" value="1"/>
</dbReference>
<dbReference type="GO" id="GO:0009103">
    <property type="term" value="P:lipopolysaccharide biosynthetic process"/>
    <property type="evidence" value="ECO:0007669"/>
    <property type="project" value="UniProtKB-ARBA"/>
</dbReference>
<evidence type="ECO:0000256" key="3">
    <source>
        <dbReference type="ARBA" id="ARBA00022676"/>
    </source>
</evidence>
<dbReference type="InterPro" id="IPR050297">
    <property type="entry name" value="LipidA_mod_glycosyltrf_83"/>
</dbReference>
<dbReference type="AlphaFoldDB" id="A0A143PGS8"/>
<feature type="transmembrane region" description="Helical" evidence="8">
    <location>
        <begin position="354"/>
        <end position="373"/>
    </location>
</feature>
<keyword evidence="7 8" id="KW-0472">Membrane</keyword>
<comment type="subcellular location">
    <subcellularLocation>
        <location evidence="1">Cell membrane</location>
        <topology evidence="1">Multi-pass membrane protein</topology>
    </subcellularLocation>
</comment>
<dbReference type="InterPro" id="IPR021280">
    <property type="entry name" value="TMEM260-like"/>
</dbReference>
<feature type="transmembrane region" description="Helical" evidence="8">
    <location>
        <begin position="213"/>
        <end position="240"/>
    </location>
</feature>
<evidence type="ECO:0000313" key="9">
    <source>
        <dbReference type="EMBL" id="AMY07480.1"/>
    </source>
</evidence>
<evidence type="ECO:0000256" key="2">
    <source>
        <dbReference type="ARBA" id="ARBA00022475"/>
    </source>
</evidence>
<feature type="transmembrane region" description="Helical" evidence="8">
    <location>
        <begin position="279"/>
        <end position="298"/>
    </location>
</feature>
<keyword evidence="4" id="KW-0808">Transferase</keyword>
<evidence type="ECO:0000256" key="8">
    <source>
        <dbReference type="SAM" id="Phobius"/>
    </source>
</evidence>
<feature type="transmembrane region" description="Helical" evidence="8">
    <location>
        <begin position="83"/>
        <end position="105"/>
    </location>
</feature>
<dbReference type="KEGG" id="abac:LuPra_00653"/>
<name>A0A143PGS8_LUTPR</name>
<dbReference type="Proteomes" id="UP000076079">
    <property type="component" value="Chromosome"/>
</dbReference>
<feature type="transmembrane region" description="Helical" evidence="8">
    <location>
        <begin position="117"/>
        <end position="138"/>
    </location>
</feature>
<evidence type="ECO:0008006" key="11">
    <source>
        <dbReference type="Google" id="ProtNLM"/>
    </source>
</evidence>
<proteinExistence type="predicted"/>
<keyword evidence="6 8" id="KW-1133">Transmembrane helix</keyword>
<evidence type="ECO:0000256" key="1">
    <source>
        <dbReference type="ARBA" id="ARBA00004651"/>
    </source>
</evidence>